<proteinExistence type="predicted"/>
<reference evidence="1 2" key="1">
    <citation type="submission" date="2018-03" db="EMBL/GenBank/DDBJ databases">
        <authorList>
            <person name="Nguyen K."/>
            <person name="Fouts D."/>
            <person name="Sutton G."/>
        </authorList>
    </citation>
    <scope>NUCLEOTIDE SEQUENCE [LARGE SCALE GENOMIC DNA]</scope>
    <source>
        <strain evidence="1 2">AU3578</strain>
    </source>
</reference>
<gene>
    <name evidence="1" type="ORF">C6T65_12145</name>
</gene>
<organism evidence="1 2">
    <name type="scientific">Burkholderia vietnamiensis</name>
    <dbReference type="NCBI Taxonomy" id="60552"/>
    <lineage>
        <taxon>Bacteria</taxon>
        <taxon>Pseudomonadati</taxon>
        <taxon>Pseudomonadota</taxon>
        <taxon>Betaproteobacteria</taxon>
        <taxon>Burkholderiales</taxon>
        <taxon>Burkholderiaceae</taxon>
        <taxon>Burkholderia</taxon>
        <taxon>Burkholderia cepacia complex</taxon>
    </lineage>
</organism>
<comment type="caution">
    <text evidence="1">The sequence shown here is derived from an EMBL/GenBank/DDBJ whole genome shotgun (WGS) entry which is preliminary data.</text>
</comment>
<dbReference type="Proteomes" id="UP000237632">
    <property type="component" value="Unassembled WGS sequence"/>
</dbReference>
<dbReference type="EMBL" id="PVHK01000087">
    <property type="protein sequence ID" value="PRH42099.1"/>
    <property type="molecule type" value="Genomic_DNA"/>
</dbReference>
<protein>
    <recommendedName>
        <fullName evidence="3">MobD protein</fullName>
    </recommendedName>
</protein>
<evidence type="ECO:0008006" key="3">
    <source>
        <dbReference type="Google" id="ProtNLM"/>
    </source>
</evidence>
<name>A0AA44Y179_BURVI</name>
<evidence type="ECO:0000313" key="1">
    <source>
        <dbReference type="EMBL" id="PRH42099.1"/>
    </source>
</evidence>
<dbReference type="RefSeq" id="WP_105856597.1">
    <property type="nucleotide sequence ID" value="NZ_CADFFA010000026.1"/>
</dbReference>
<dbReference type="AlphaFoldDB" id="A0AA44Y179"/>
<sequence>MKRGRLPADVALLVLSLITRKGSDMPAVTRKELLQLGQVFASYEKSPLAISLKEVSIDGNRWWRMVVTLPDGREFDVQTALAKTKLFRRADIALDFVKDTLPSVADVRFEFLKQEQ</sequence>
<accession>A0AA44Y179</accession>
<evidence type="ECO:0000313" key="2">
    <source>
        <dbReference type="Proteomes" id="UP000237632"/>
    </source>
</evidence>